<proteinExistence type="predicted"/>
<name>A0A386UN45_9RHOB</name>
<dbReference type="AlphaFoldDB" id="A0A386UN45"/>
<gene>
    <name evidence="1" type="ORF">PY32053_02185</name>
</gene>
<dbReference type="EMBL" id="CP031078">
    <property type="protein sequence ID" value="AYF01799.1"/>
    <property type="molecule type" value="Genomic_DNA"/>
</dbReference>
<evidence type="ECO:0000313" key="2">
    <source>
        <dbReference type="Proteomes" id="UP000272010"/>
    </source>
</evidence>
<evidence type="ECO:0000313" key="1">
    <source>
        <dbReference type="EMBL" id="AYF01799.1"/>
    </source>
</evidence>
<accession>A0A386UN45</accession>
<organism evidence="1 2">
    <name type="scientific">Paracoccus yeei</name>
    <dbReference type="NCBI Taxonomy" id="147645"/>
    <lineage>
        <taxon>Bacteria</taxon>
        <taxon>Pseudomonadati</taxon>
        <taxon>Pseudomonadota</taxon>
        <taxon>Alphaproteobacteria</taxon>
        <taxon>Rhodobacterales</taxon>
        <taxon>Paracoccaceae</taxon>
        <taxon>Paracoccus</taxon>
    </lineage>
</organism>
<sequence length="47" mass="5114">MADRVRVVATGRVRGIAVKRVVAGAGFAPHRGARPMRRSYAYFPQTG</sequence>
<protein>
    <submittedName>
        <fullName evidence="1">Uncharacterized protein</fullName>
    </submittedName>
</protein>
<reference evidence="2" key="1">
    <citation type="submission" date="2018-07" db="EMBL/GenBank/DDBJ databases">
        <title>Genome Structure of the Opportunistic Pathogen Paracoccus yeei (Alphaproteobacteria) and Identification of Putative Virulence Factors.</title>
        <authorList>
            <person name="Lasek R."/>
            <person name="Szuplewska M."/>
            <person name="Mitura M."/>
            <person name="Decewicz P."/>
            <person name="Chmielowska C."/>
            <person name="Pawlot A."/>
            <person name="Sentkowska D."/>
            <person name="Czarnecki J."/>
            <person name="Bartosik D."/>
        </authorList>
    </citation>
    <scope>NUCLEOTIDE SEQUENCE [LARGE SCALE GENOMIC DNA]</scope>
    <source>
        <strain evidence="2">CCUG 32053</strain>
    </source>
</reference>
<dbReference type="Proteomes" id="UP000272010">
    <property type="component" value="Chromosome"/>
</dbReference>